<evidence type="ECO:0000313" key="3">
    <source>
        <dbReference type="Proteomes" id="UP001143474"/>
    </source>
</evidence>
<dbReference type="Gene3D" id="3.10.105.10">
    <property type="entry name" value="Dipeptide-binding Protein, Domain 3"/>
    <property type="match status" value="1"/>
</dbReference>
<dbReference type="GO" id="GO:1904680">
    <property type="term" value="F:peptide transmembrane transporter activity"/>
    <property type="evidence" value="ECO:0007669"/>
    <property type="project" value="TreeGrafter"/>
</dbReference>
<proteinExistence type="predicted"/>
<protein>
    <submittedName>
        <fullName evidence="2">Peptide ABC transporter substrate-binding protein</fullName>
    </submittedName>
</protein>
<dbReference type="EMBL" id="BSEV01000036">
    <property type="protein sequence ID" value="GLK14725.1"/>
    <property type="molecule type" value="Genomic_DNA"/>
</dbReference>
<dbReference type="Gene3D" id="3.40.190.10">
    <property type="entry name" value="Periplasmic binding protein-like II"/>
    <property type="match status" value="1"/>
</dbReference>
<dbReference type="SUPFAM" id="SSF53850">
    <property type="entry name" value="Periplasmic binding protein-like II"/>
    <property type="match status" value="1"/>
</dbReference>
<gene>
    <name evidence="2" type="ORF">GCM10017600_81370</name>
</gene>
<sequence length="544" mass="56558">MKKRVWGIAPHLPGVPMKNVGPAAALASLSLLAAACGGAESSPSGKPVEGGTFSFALAADPGALDPALAILGVTNTTLSLAYDTLVTIGSDGKVVPGLAEKWDVKPEAVTFTLRKDVTCSDGSKLTAADVAENVNHIADPATKSPIYGVLVPAGMKAEADEAAGTVTLSTPKPFSFILETTSQMFVVCGKGLKDRSLLARGTSGSGPYQLAEAVPSDHYTFQIRKDYAWGPNGATTKEPGMPAKVVLKVVPNEQTAANLIISGDLNSAVIYGADRKRLEATPGMGKFLMPVGNGQFFYHQGDDRPGKDPAVRKALTQAINLPELGNISSSGTGRPAKGLVQDPTPCRGDSVTGRVPAFDAAGAAAGLDAAGWKAGADGIRVKDGKKLSLRLLYITTRGAGPQAAAEYLAAAWKKAGVEVTLNGVIDTKLSESLYATQDWDVTWLPIGVTLPNQLVGFLSGPAAPKGGNFAHLKNTRYEELITEAAAKTGEEGCKLWLEAESALFENSDLVPVVETTVLVAQKGVKFDFPAATFVPTSIRMTEAG</sequence>
<comment type="caution">
    <text evidence="2">The sequence shown here is derived from an EMBL/GenBank/DDBJ whole genome shotgun (WGS) entry which is preliminary data.</text>
</comment>
<dbReference type="CDD" id="cd00995">
    <property type="entry name" value="PBP2_NikA_DppA_OppA_like"/>
    <property type="match status" value="1"/>
</dbReference>
<dbReference type="PIRSF" id="PIRSF002741">
    <property type="entry name" value="MppA"/>
    <property type="match status" value="1"/>
</dbReference>
<reference evidence="2" key="2">
    <citation type="submission" date="2023-01" db="EMBL/GenBank/DDBJ databases">
        <authorList>
            <person name="Sun Q."/>
            <person name="Evtushenko L."/>
        </authorList>
    </citation>
    <scope>NUCLEOTIDE SEQUENCE</scope>
    <source>
        <strain evidence="2">VKM Ac-2007</strain>
    </source>
</reference>
<organism evidence="2 3">
    <name type="scientific">Streptosporangium carneum</name>
    <dbReference type="NCBI Taxonomy" id="47481"/>
    <lineage>
        <taxon>Bacteria</taxon>
        <taxon>Bacillati</taxon>
        <taxon>Actinomycetota</taxon>
        <taxon>Actinomycetes</taxon>
        <taxon>Streptosporangiales</taxon>
        <taxon>Streptosporangiaceae</taxon>
        <taxon>Streptosporangium</taxon>
    </lineage>
</organism>
<evidence type="ECO:0000313" key="2">
    <source>
        <dbReference type="EMBL" id="GLK14725.1"/>
    </source>
</evidence>
<dbReference type="GO" id="GO:0042597">
    <property type="term" value="C:periplasmic space"/>
    <property type="evidence" value="ECO:0007669"/>
    <property type="project" value="UniProtKB-ARBA"/>
</dbReference>
<keyword evidence="3" id="KW-1185">Reference proteome</keyword>
<dbReference type="GO" id="GO:0015833">
    <property type="term" value="P:peptide transport"/>
    <property type="evidence" value="ECO:0007669"/>
    <property type="project" value="TreeGrafter"/>
</dbReference>
<name>A0A9W6MHZ9_9ACTN</name>
<dbReference type="InterPro" id="IPR039424">
    <property type="entry name" value="SBP_5"/>
</dbReference>
<dbReference type="InterPro" id="IPR000914">
    <property type="entry name" value="SBP_5_dom"/>
</dbReference>
<dbReference type="Pfam" id="PF00496">
    <property type="entry name" value="SBP_bac_5"/>
    <property type="match status" value="1"/>
</dbReference>
<evidence type="ECO:0000259" key="1">
    <source>
        <dbReference type="Pfam" id="PF00496"/>
    </source>
</evidence>
<dbReference type="InterPro" id="IPR030678">
    <property type="entry name" value="Peptide/Ni-bd"/>
</dbReference>
<dbReference type="PANTHER" id="PTHR30290">
    <property type="entry name" value="PERIPLASMIC BINDING COMPONENT OF ABC TRANSPORTER"/>
    <property type="match status" value="1"/>
</dbReference>
<accession>A0A9W6MHZ9</accession>
<feature type="domain" description="Solute-binding protein family 5" evidence="1">
    <location>
        <begin position="93"/>
        <end position="448"/>
    </location>
</feature>
<dbReference type="GO" id="GO:0043190">
    <property type="term" value="C:ATP-binding cassette (ABC) transporter complex"/>
    <property type="evidence" value="ECO:0007669"/>
    <property type="project" value="InterPro"/>
</dbReference>
<dbReference type="AlphaFoldDB" id="A0A9W6MHZ9"/>
<reference evidence="2" key="1">
    <citation type="journal article" date="2014" name="Int. J. Syst. Evol. Microbiol.">
        <title>Complete genome sequence of Corynebacterium casei LMG S-19264T (=DSM 44701T), isolated from a smear-ripened cheese.</title>
        <authorList>
            <consortium name="US DOE Joint Genome Institute (JGI-PGF)"/>
            <person name="Walter F."/>
            <person name="Albersmeier A."/>
            <person name="Kalinowski J."/>
            <person name="Ruckert C."/>
        </authorList>
    </citation>
    <scope>NUCLEOTIDE SEQUENCE</scope>
    <source>
        <strain evidence="2">VKM Ac-2007</strain>
    </source>
</reference>
<dbReference type="Proteomes" id="UP001143474">
    <property type="component" value="Unassembled WGS sequence"/>
</dbReference>